<dbReference type="EMBL" id="JAUSUW010000006">
    <property type="protein sequence ID" value="MDQ0421495.1"/>
    <property type="molecule type" value="Genomic_DNA"/>
</dbReference>
<gene>
    <name evidence="3" type="ORF">J2045_002531</name>
</gene>
<protein>
    <submittedName>
        <fullName evidence="3">Uncharacterized protein YjiS (DUF1127 family)</fullName>
    </submittedName>
</protein>
<feature type="domain" description="YjiS-like" evidence="2">
    <location>
        <begin position="31"/>
        <end position="66"/>
    </location>
</feature>
<feature type="transmembrane region" description="Helical" evidence="1">
    <location>
        <begin position="15"/>
        <end position="34"/>
    </location>
</feature>
<keyword evidence="1" id="KW-0812">Transmembrane</keyword>
<evidence type="ECO:0000259" key="2">
    <source>
        <dbReference type="Pfam" id="PF06568"/>
    </source>
</evidence>
<keyword evidence="1" id="KW-0472">Membrane</keyword>
<name>A0ABU0GA62_9HYPH</name>
<dbReference type="InterPro" id="IPR009506">
    <property type="entry name" value="YjiS-like"/>
</dbReference>
<evidence type="ECO:0000313" key="3">
    <source>
        <dbReference type="EMBL" id="MDQ0421495.1"/>
    </source>
</evidence>
<evidence type="ECO:0000313" key="4">
    <source>
        <dbReference type="Proteomes" id="UP001238496"/>
    </source>
</evidence>
<keyword evidence="4" id="KW-1185">Reference proteome</keyword>
<dbReference type="RefSeq" id="WP_307373115.1">
    <property type="nucleotide sequence ID" value="NZ_JAUSUW010000006.1"/>
</dbReference>
<comment type="caution">
    <text evidence="3">The sequence shown here is derived from an EMBL/GenBank/DDBJ whole genome shotgun (WGS) entry which is preliminary data.</text>
</comment>
<keyword evidence="1" id="KW-1133">Transmembrane helix</keyword>
<sequence>MVTIDTIATGHAVEAVVPAPVGAVFSLSGVMTRLKLWWRRRRTRAHLCQLTELQLRDVGLTPDMAEREIRKSKLLLLDRPFQPPF</sequence>
<evidence type="ECO:0000256" key="1">
    <source>
        <dbReference type="SAM" id="Phobius"/>
    </source>
</evidence>
<dbReference type="Pfam" id="PF06568">
    <property type="entry name" value="YjiS-like"/>
    <property type="match status" value="1"/>
</dbReference>
<organism evidence="3 4">
    <name type="scientific">Peteryoungia aggregata LMG 23059</name>
    <dbReference type="NCBI Taxonomy" id="1368425"/>
    <lineage>
        <taxon>Bacteria</taxon>
        <taxon>Pseudomonadati</taxon>
        <taxon>Pseudomonadota</taxon>
        <taxon>Alphaproteobacteria</taxon>
        <taxon>Hyphomicrobiales</taxon>
        <taxon>Rhizobiaceae</taxon>
        <taxon>Peteryoungia</taxon>
    </lineage>
</organism>
<accession>A0ABU0GA62</accession>
<dbReference type="Proteomes" id="UP001238496">
    <property type="component" value="Unassembled WGS sequence"/>
</dbReference>
<proteinExistence type="predicted"/>
<reference evidence="3 4" key="1">
    <citation type="submission" date="2023-07" db="EMBL/GenBank/DDBJ databases">
        <title>Genomic Encyclopedia of Type Strains, Phase IV (KMG-IV): sequencing the most valuable type-strain genomes for metagenomic binning, comparative biology and taxonomic classification.</title>
        <authorList>
            <person name="Goeker M."/>
        </authorList>
    </citation>
    <scope>NUCLEOTIDE SEQUENCE [LARGE SCALE GENOMIC DNA]</scope>
    <source>
        <strain evidence="3 4">DSM 1111</strain>
    </source>
</reference>